<protein>
    <submittedName>
        <fullName evidence="5">Short-chain dehydrogenase</fullName>
    </submittedName>
</protein>
<dbReference type="AlphaFoldDB" id="A0A016XG36"/>
<evidence type="ECO:0000256" key="3">
    <source>
        <dbReference type="RuleBase" id="RU000363"/>
    </source>
</evidence>
<dbReference type="PRINTS" id="PR00080">
    <property type="entry name" value="SDRFAMILY"/>
</dbReference>
<evidence type="ECO:0000313" key="5">
    <source>
        <dbReference type="EMBL" id="EYC50168.1"/>
    </source>
</evidence>
<dbReference type="PANTHER" id="PTHR42901">
    <property type="entry name" value="ALCOHOL DEHYDROGENASE"/>
    <property type="match status" value="1"/>
</dbReference>
<dbReference type="STRING" id="1458275.AZ34_03150"/>
<dbReference type="PANTHER" id="PTHR42901:SF1">
    <property type="entry name" value="ALCOHOL DEHYDROGENASE"/>
    <property type="match status" value="1"/>
</dbReference>
<dbReference type="Pfam" id="PF00106">
    <property type="entry name" value="adh_short"/>
    <property type="match status" value="1"/>
</dbReference>
<comment type="caution">
    <text evidence="5">The sequence shown here is derived from an EMBL/GenBank/DDBJ whole genome shotgun (WGS) entry which is preliminary data.</text>
</comment>
<dbReference type="OrthoDB" id="6823797at2"/>
<dbReference type="SMART" id="SM00822">
    <property type="entry name" value="PKS_KR"/>
    <property type="match status" value="1"/>
</dbReference>
<dbReference type="GO" id="GO:0016616">
    <property type="term" value="F:oxidoreductase activity, acting on the CH-OH group of donors, NAD or NADP as acceptor"/>
    <property type="evidence" value="ECO:0007669"/>
    <property type="project" value="UniProtKB-ARBA"/>
</dbReference>
<keyword evidence="2" id="KW-0560">Oxidoreductase</keyword>
<gene>
    <name evidence="5" type="ORF">AZ34_03150</name>
</gene>
<evidence type="ECO:0000256" key="2">
    <source>
        <dbReference type="ARBA" id="ARBA00023002"/>
    </source>
</evidence>
<evidence type="ECO:0000256" key="1">
    <source>
        <dbReference type="ARBA" id="ARBA00006484"/>
    </source>
</evidence>
<dbReference type="InterPro" id="IPR020904">
    <property type="entry name" value="Sc_DH/Rdtase_CS"/>
</dbReference>
<evidence type="ECO:0000313" key="6">
    <source>
        <dbReference type="Proteomes" id="UP000023268"/>
    </source>
</evidence>
<dbReference type="PROSITE" id="PS00061">
    <property type="entry name" value="ADH_SHORT"/>
    <property type="match status" value="1"/>
</dbReference>
<dbReference type="FunFam" id="3.40.50.720:FF:000047">
    <property type="entry name" value="NADP-dependent L-serine/L-allo-threonine dehydrogenase"/>
    <property type="match status" value="1"/>
</dbReference>
<comment type="similarity">
    <text evidence="1 3">Belongs to the short-chain dehydrogenases/reductases (SDR) family.</text>
</comment>
<organism evidence="5 6">
    <name type="scientific">Hylemonella gracilis str. Niagara R</name>
    <dbReference type="NCBI Taxonomy" id="1458275"/>
    <lineage>
        <taxon>Bacteria</taxon>
        <taxon>Pseudomonadati</taxon>
        <taxon>Pseudomonadota</taxon>
        <taxon>Betaproteobacteria</taxon>
        <taxon>Burkholderiales</taxon>
        <taxon>Comamonadaceae</taxon>
        <taxon>Hylemonella</taxon>
    </lineage>
</organism>
<dbReference type="PRINTS" id="PR00081">
    <property type="entry name" value="GDHRDH"/>
</dbReference>
<accession>A0A016XG36</accession>
<dbReference type="InterPro" id="IPR002347">
    <property type="entry name" value="SDR_fam"/>
</dbReference>
<evidence type="ECO:0000259" key="4">
    <source>
        <dbReference type="SMART" id="SM00822"/>
    </source>
</evidence>
<dbReference type="SUPFAM" id="SSF51735">
    <property type="entry name" value="NAD(P)-binding Rossmann-fold domains"/>
    <property type="match status" value="1"/>
</dbReference>
<dbReference type="eggNOG" id="COG4221">
    <property type="taxonomic scope" value="Bacteria"/>
</dbReference>
<proteinExistence type="inferred from homology"/>
<reference evidence="5 6" key="1">
    <citation type="submission" date="2014-02" db="EMBL/GenBank/DDBJ databases">
        <title>Draft Genome of Hylemonella gracilis isolated from the Niagara River.</title>
        <authorList>
            <person name="Pawlowski D.R."/>
            <person name="Koudelka G.B."/>
        </authorList>
    </citation>
    <scope>NUCLEOTIDE SEQUENCE [LARGE SCALE GENOMIC DNA]</scope>
    <source>
        <strain evidence="5 6">Niagara R</strain>
    </source>
</reference>
<feature type="domain" description="Ketoreductase" evidence="4">
    <location>
        <begin position="17"/>
        <end position="204"/>
    </location>
</feature>
<dbReference type="InterPro" id="IPR057326">
    <property type="entry name" value="KR_dom"/>
</dbReference>
<sequence length="262" mass="27787">MSTSVITSPVAQDLGSRVAVITGASSGMGRAAALLLAARGAKVALLARRKAQLDEVAAEIRRLGGTALAITTDVTDAASVEAAAAEVRRAYGNANLVFNNAGLMLPGAIGQQPQAEWETQIDLNVTGAMRVIQAFVPQLEEAAAQGQVVDLINTSSIASQYVYGYFAVYSATKAFVSHLTRHLRLELGPKNIRVSVIEPGITDTELQSHFTFQGAIDWIKTAARSMDFLKAEDIAATVGFIVSLPRHVNVQQVVIMPTKEGI</sequence>
<dbReference type="InterPro" id="IPR036291">
    <property type="entry name" value="NAD(P)-bd_dom_sf"/>
</dbReference>
<dbReference type="Proteomes" id="UP000023268">
    <property type="component" value="Unassembled WGS sequence"/>
</dbReference>
<name>A0A016XG36_9BURK</name>
<dbReference type="RefSeq" id="WP_035604671.1">
    <property type="nucleotide sequence ID" value="NZ_JEMG01000001.1"/>
</dbReference>
<dbReference type="Gene3D" id="3.40.50.720">
    <property type="entry name" value="NAD(P)-binding Rossmann-like Domain"/>
    <property type="match status" value="1"/>
</dbReference>
<dbReference type="EMBL" id="JEMG01000001">
    <property type="protein sequence ID" value="EYC50168.1"/>
    <property type="molecule type" value="Genomic_DNA"/>
</dbReference>